<name>A0A846HA38_9CYAN</name>
<accession>A0A846HA38</accession>
<keyword evidence="3" id="KW-1185">Reference proteome</keyword>
<keyword evidence="1" id="KW-0812">Transmembrane</keyword>
<keyword evidence="1" id="KW-1133">Transmembrane helix</keyword>
<proteinExistence type="predicted"/>
<dbReference type="RefSeq" id="WP_039747854.1">
    <property type="nucleotide sequence ID" value="NZ_JTCM02000021.1"/>
</dbReference>
<organism evidence="2 3">
    <name type="scientific">Hassallia byssoidea VB512170</name>
    <dbReference type="NCBI Taxonomy" id="1304833"/>
    <lineage>
        <taxon>Bacteria</taxon>
        <taxon>Bacillati</taxon>
        <taxon>Cyanobacteriota</taxon>
        <taxon>Cyanophyceae</taxon>
        <taxon>Nostocales</taxon>
        <taxon>Tolypothrichaceae</taxon>
        <taxon>Hassallia</taxon>
    </lineage>
</organism>
<protein>
    <submittedName>
        <fullName evidence="2">Uncharacterized protein</fullName>
    </submittedName>
</protein>
<dbReference type="AlphaFoldDB" id="A0A846HA38"/>
<evidence type="ECO:0000256" key="1">
    <source>
        <dbReference type="SAM" id="Phobius"/>
    </source>
</evidence>
<sequence length="76" mass="8356">MAEVNLVAGFPLPFIHDGGLNESPTSSWGNIDVNDISRLNVGAFFLNTLFYGGITGIIGGTILSIFRVINRLRRRY</sequence>
<dbReference type="Proteomes" id="UP000031549">
    <property type="component" value="Unassembled WGS sequence"/>
</dbReference>
<evidence type="ECO:0000313" key="2">
    <source>
        <dbReference type="EMBL" id="NEU73321.1"/>
    </source>
</evidence>
<dbReference type="EMBL" id="JTCM02000021">
    <property type="protein sequence ID" value="NEU73321.1"/>
    <property type="molecule type" value="Genomic_DNA"/>
</dbReference>
<gene>
    <name evidence="2" type="ORF">PI95_012275</name>
</gene>
<feature type="transmembrane region" description="Helical" evidence="1">
    <location>
        <begin position="49"/>
        <end position="69"/>
    </location>
</feature>
<comment type="caution">
    <text evidence="2">The sequence shown here is derived from an EMBL/GenBank/DDBJ whole genome shotgun (WGS) entry which is preliminary data.</text>
</comment>
<evidence type="ECO:0000313" key="3">
    <source>
        <dbReference type="Proteomes" id="UP000031549"/>
    </source>
</evidence>
<reference evidence="2 3" key="1">
    <citation type="journal article" date="2015" name="Genome Announc.">
        <title>Draft Genome Sequence of Cyanobacterium Hassallia byssoidea Strain VB512170, Isolated from Monuments in India.</title>
        <authorList>
            <person name="Singh D."/>
            <person name="Chandrababunaidu M.M."/>
            <person name="Panda A."/>
            <person name="Sen D."/>
            <person name="Bhattacharyya S."/>
            <person name="Adhikary S.P."/>
            <person name="Tripathy S."/>
        </authorList>
    </citation>
    <scope>NUCLEOTIDE SEQUENCE [LARGE SCALE GENOMIC DNA]</scope>
    <source>
        <strain evidence="2 3">VB512170</strain>
    </source>
</reference>
<keyword evidence="1" id="KW-0472">Membrane</keyword>